<dbReference type="PANTHER" id="PTHR46082:SF6">
    <property type="entry name" value="AAA+ ATPASE DOMAIN-CONTAINING PROTEIN-RELATED"/>
    <property type="match status" value="1"/>
</dbReference>
<dbReference type="Proteomes" id="UP001160390">
    <property type="component" value="Unassembled WGS sequence"/>
</dbReference>
<dbReference type="InterPro" id="IPR053137">
    <property type="entry name" value="NLR-like"/>
</dbReference>
<protein>
    <recommendedName>
        <fullName evidence="2">NB-ARC domain-containing protein</fullName>
    </recommendedName>
</protein>
<dbReference type="Gene3D" id="1.25.40.10">
    <property type="entry name" value="Tetratricopeptide repeat domain"/>
    <property type="match status" value="2"/>
</dbReference>
<dbReference type="InterPro" id="IPR027417">
    <property type="entry name" value="P-loop_NTPase"/>
</dbReference>
<dbReference type="Gene3D" id="3.40.50.300">
    <property type="entry name" value="P-loop containing nucleotide triphosphate hydrolases"/>
    <property type="match status" value="1"/>
</dbReference>
<evidence type="ECO:0000256" key="1">
    <source>
        <dbReference type="SAM" id="MobiDB-lite"/>
    </source>
</evidence>
<dbReference type="InterPro" id="IPR011990">
    <property type="entry name" value="TPR-like_helical_dom_sf"/>
</dbReference>
<feature type="compositionally biased region" description="Low complexity" evidence="1">
    <location>
        <begin position="432"/>
        <end position="444"/>
    </location>
</feature>
<accession>A0AA35M7K3</accession>
<evidence type="ECO:0000313" key="3">
    <source>
        <dbReference type="EMBL" id="CAI6092005.1"/>
    </source>
</evidence>
<dbReference type="GO" id="GO:0043531">
    <property type="term" value="F:ADP binding"/>
    <property type="evidence" value="ECO:0007669"/>
    <property type="project" value="InterPro"/>
</dbReference>
<organism evidence="3 4">
    <name type="scientific">Clonostachys chloroleuca</name>
    <dbReference type="NCBI Taxonomy" id="1926264"/>
    <lineage>
        <taxon>Eukaryota</taxon>
        <taxon>Fungi</taxon>
        <taxon>Dikarya</taxon>
        <taxon>Ascomycota</taxon>
        <taxon>Pezizomycotina</taxon>
        <taxon>Sordariomycetes</taxon>
        <taxon>Hypocreomycetidae</taxon>
        <taxon>Hypocreales</taxon>
        <taxon>Bionectriaceae</taxon>
        <taxon>Clonostachys</taxon>
    </lineage>
</organism>
<dbReference type="Pfam" id="PF00931">
    <property type="entry name" value="NB-ARC"/>
    <property type="match status" value="1"/>
</dbReference>
<feature type="non-terminal residue" evidence="3">
    <location>
        <position position="847"/>
    </location>
</feature>
<gene>
    <name evidence="3" type="ORF">CCHLO57077_00006182</name>
</gene>
<dbReference type="SUPFAM" id="SSF48452">
    <property type="entry name" value="TPR-like"/>
    <property type="match status" value="3"/>
</dbReference>
<feature type="region of interest" description="Disordered" evidence="1">
    <location>
        <begin position="432"/>
        <end position="465"/>
    </location>
</feature>
<dbReference type="InterPro" id="IPR002182">
    <property type="entry name" value="NB-ARC"/>
</dbReference>
<evidence type="ECO:0000259" key="2">
    <source>
        <dbReference type="Pfam" id="PF00931"/>
    </source>
</evidence>
<evidence type="ECO:0000313" key="4">
    <source>
        <dbReference type="Proteomes" id="UP001160390"/>
    </source>
</evidence>
<keyword evidence="4" id="KW-1185">Reference proteome</keyword>
<proteinExistence type="predicted"/>
<dbReference type="PANTHER" id="PTHR46082">
    <property type="entry name" value="ATP/GTP-BINDING PROTEIN-RELATED"/>
    <property type="match status" value="1"/>
</dbReference>
<comment type="caution">
    <text evidence="3">The sequence shown here is derived from an EMBL/GenBank/DDBJ whole genome shotgun (WGS) entry which is preliminary data.</text>
</comment>
<dbReference type="SUPFAM" id="SSF52540">
    <property type="entry name" value="P-loop containing nucleoside triphosphate hydrolases"/>
    <property type="match status" value="1"/>
</dbReference>
<dbReference type="EMBL" id="CABFNP030001195">
    <property type="protein sequence ID" value="CAI6092005.1"/>
    <property type="molecule type" value="Genomic_DNA"/>
</dbReference>
<sequence length="847" mass="95859">MVPYNENPEFVGRSDILARLQQQLHVGQPQGPVKPHSRVALYGLGGIGKTQIALAYVYWLRETYPDVAVFWVHGSKAEQFHEAYASIARDCMIPGHDDPKVNMLRLVRHWLEQNSKTRWLMVIDNADDTGVFLRSHQDTLSMTTTEPSHKECDLACYIPDCRHGSILVTTRNKQVGLKLAQGKSLIEVGNMEKNEAHLLLCAILEDNQPSEHDTHLLASKLEYIPLALAQAASFIRGNFIPINEYIQLLDESDSELLNRLSDSFMTVGRDSETAHAVTATWIISFELINKQNELASNFLSFLSFFHWQAIPKEFVHDYCRHMPMSDAVTITTAAIEMALGILKAFSFISVDKDRNMNMHRLVQLVTRKWLATRGTAAGFGQRALKTVSAFYPCGDTYEMQGRCSELLPHAYAILENNRCTYYDDTGTCLAGSSSPSASQTTGSTERNTTEAGIANDLSEKRQWSERPSGDLRAKARLLLNMGAYFFYQGNWNKAEELQVEAMAIFIEEKGKEDQRTLASMHSLALTYTFQGRWEEAERLQVQVMETRKMNLGVDHPETLTSMANLATTWYYQGRLEEAEKLEVQVMETRKMKLGVDHPETLTSMANLATTWHNQGRLEEAEKLEVQVMETRKMKLGVDHPETLTSMANLATAWHDQGRLEEAEKLEVQVMETRKMKLGVDHPETLTSMANLATAWHDQGRLEEAERLQVQVIETRKIKLGVDHPETLTSIANLATTWYYQGRLEEAERLQVQVMETRKMKLGVDHPETLTSIANLAMTWKHQGRDNDAMVLLQKCVEARRRVLGTNHPHTLFALSALHEWSDELAQGMIAGGNLLEADCSRDNCRNG</sequence>
<dbReference type="AlphaFoldDB" id="A0AA35M7K3"/>
<feature type="domain" description="NB-ARC" evidence="2">
    <location>
        <begin position="38"/>
        <end position="204"/>
    </location>
</feature>
<name>A0AA35M7K3_9HYPO</name>
<dbReference type="Pfam" id="PF13374">
    <property type="entry name" value="TPR_10"/>
    <property type="match status" value="6"/>
</dbReference>
<dbReference type="Pfam" id="PF13424">
    <property type="entry name" value="TPR_12"/>
    <property type="match status" value="1"/>
</dbReference>
<reference evidence="3" key="1">
    <citation type="submission" date="2023-01" db="EMBL/GenBank/DDBJ databases">
        <authorList>
            <person name="Piombo E."/>
        </authorList>
    </citation>
    <scope>NUCLEOTIDE SEQUENCE</scope>
</reference>